<comment type="function">
    <text evidence="4">Bifunctional enzyme that catalyzes both the deamination of dCTP to dUTP and the hydrolysis of dUTP to dUMP without releasing the toxic dUTP intermediate.</text>
</comment>
<feature type="binding site" evidence="4">
    <location>
        <begin position="101"/>
        <end position="106"/>
    </location>
    <ligand>
        <name>dCTP</name>
        <dbReference type="ChEBI" id="CHEBI:61481"/>
    </ligand>
</feature>
<feature type="binding site" evidence="4">
    <location>
        <position position="119"/>
    </location>
    <ligand>
        <name>dCTP</name>
        <dbReference type="ChEBI" id="CHEBI:61481"/>
    </ligand>
</feature>
<dbReference type="Proteomes" id="UP000321154">
    <property type="component" value="Unassembled WGS sequence"/>
</dbReference>
<dbReference type="NCBIfam" id="TIGR02274">
    <property type="entry name" value="dCTP_deam"/>
    <property type="match status" value="1"/>
</dbReference>
<dbReference type="PANTHER" id="PTHR42680">
    <property type="entry name" value="DCTP DEAMINASE"/>
    <property type="match status" value="1"/>
</dbReference>
<feature type="site" description="Important for bifunctional activity" evidence="4">
    <location>
        <begin position="116"/>
        <end position="117"/>
    </location>
</feature>
<evidence type="ECO:0000313" key="8">
    <source>
        <dbReference type="Proteomes" id="UP000321154"/>
    </source>
</evidence>
<dbReference type="GO" id="GO:0006229">
    <property type="term" value="P:dUTP biosynthetic process"/>
    <property type="evidence" value="ECO:0007669"/>
    <property type="project" value="InterPro"/>
</dbReference>
<feature type="active site" description="Proton donor/acceptor" evidence="4">
    <location>
        <position position="129"/>
    </location>
</feature>
<evidence type="ECO:0000313" key="9">
    <source>
        <dbReference type="Proteomes" id="UP000522688"/>
    </source>
</evidence>
<evidence type="ECO:0000256" key="5">
    <source>
        <dbReference type="SAM" id="MobiDB-lite"/>
    </source>
</evidence>
<comment type="caution">
    <text evidence="7">The sequence shown here is derived from an EMBL/GenBank/DDBJ whole genome shotgun (WGS) entry which is preliminary data.</text>
</comment>
<feature type="binding site" evidence="4">
    <location>
        <begin position="127"/>
        <end position="129"/>
    </location>
    <ligand>
        <name>dCTP</name>
        <dbReference type="ChEBI" id="CHEBI:61481"/>
    </ligand>
</feature>
<feature type="binding site" evidence="4">
    <location>
        <position position="174"/>
    </location>
    <ligand>
        <name>dCTP</name>
        <dbReference type="ChEBI" id="CHEBI:61481"/>
    </ligand>
</feature>
<comment type="caution">
    <text evidence="4">Lacks conserved residue(s) required for the propagation of feature annotation.</text>
</comment>
<evidence type="ECO:0000313" key="6">
    <source>
        <dbReference type="EMBL" id="GEK84549.1"/>
    </source>
</evidence>
<evidence type="ECO:0000256" key="2">
    <source>
        <dbReference type="ARBA" id="ARBA00022801"/>
    </source>
</evidence>
<feature type="region of interest" description="Disordered" evidence="5">
    <location>
        <begin position="165"/>
        <end position="193"/>
    </location>
</feature>
<dbReference type="OrthoDB" id="9780956at2"/>
<protein>
    <recommendedName>
        <fullName evidence="4">dCTP deaminase, dUMP-forming</fullName>
        <ecNumber evidence="4">3.5.4.30</ecNumber>
    </recommendedName>
    <alternativeName>
        <fullName evidence="4">Bifunctional dCTP deaminase:dUTPase</fullName>
    </alternativeName>
    <alternativeName>
        <fullName evidence="4">DCD-DUT</fullName>
    </alternativeName>
</protein>
<dbReference type="CDD" id="cd07557">
    <property type="entry name" value="trimeric_dUTPase"/>
    <property type="match status" value="1"/>
</dbReference>
<name>A0A7W3JKH3_9MICO</name>
<reference evidence="7 9" key="2">
    <citation type="submission" date="2020-07" db="EMBL/GenBank/DDBJ databases">
        <title>Sequencing the genomes of 1000 actinobacteria strains.</title>
        <authorList>
            <person name="Klenk H.-P."/>
        </authorList>
    </citation>
    <scope>NUCLEOTIDE SEQUENCE [LARGE SCALE GENOMIC DNA]</scope>
    <source>
        <strain evidence="7 9">DSM 10309</strain>
    </source>
</reference>
<comment type="pathway">
    <text evidence="4">Pyrimidine metabolism; dUMP biosynthesis; dUMP from dCTP: step 1/1.</text>
</comment>
<dbReference type="InterPro" id="IPR011962">
    <property type="entry name" value="dCTP_deaminase"/>
</dbReference>
<comment type="catalytic activity">
    <reaction evidence="4">
        <text>dCTP + 2 H2O = dUMP + NH4(+) + diphosphate</text>
        <dbReference type="Rhea" id="RHEA:19205"/>
        <dbReference type="ChEBI" id="CHEBI:15377"/>
        <dbReference type="ChEBI" id="CHEBI:28938"/>
        <dbReference type="ChEBI" id="CHEBI:33019"/>
        <dbReference type="ChEBI" id="CHEBI:61481"/>
        <dbReference type="ChEBI" id="CHEBI:246422"/>
        <dbReference type="EC" id="3.5.4.30"/>
    </reaction>
</comment>
<reference evidence="6 8" key="1">
    <citation type="submission" date="2019-07" db="EMBL/GenBank/DDBJ databases">
        <title>Whole genome shotgun sequence of Frigoribacterium faeni NBRC 103066.</title>
        <authorList>
            <person name="Hosoyama A."/>
            <person name="Uohara A."/>
            <person name="Ohji S."/>
            <person name="Ichikawa N."/>
        </authorList>
    </citation>
    <scope>NUCLEOTIDE SEQUENCE [LARGE SCALE GENOMIC DNA]</scope>
    <source>
        <strain evidence="6 8">NBRC 103066</strain>
    </source>
</reference>
<accession>A0A7W3JKH3</accession>
<dbReference type="Gene3D" id="2.70.40.10">
    <property type="match status" value="1"/>
</dbReference>
<dbReference type="AlphaFoldDB" id="A0A7W3JKH3"/>
<dbReference type="EMBL" id="JACGWW010000005">
    <property type="protein sequence ID" value="MBA8814562.1"/>
    <property type="molecule type" value="Genomic_DNA"/>
</dbReference>
<dbReference type="GO" id="GO:0000166">
    <property type="term" value="F:nucleotide binding"/>
    <property type="evidence" value="ECO:0007669"/>
    <property type="project" value="UniProtKB-KW"/>
</dbReference>
<dbReference type="HAMAP" id="MF_00146">
    <property type="entry name" value="dCTP_deaminase"/>
    <property type="match status" value="1"/>
</dbReference>
<dbReference type="InterPro" id="IPR036157">
    <property type="entry name" value="dUTPase-like_sf"/>
</dbReference>
<dbReference type="GO" id="GO:0006226">
    <property type="term" value="P:dUMP biosynthetic process"/>
    <property type="evidence" value="ECO:0007669"/>
    <property type="project" value="UniProtKB-UniRule"/>
</dbReference>
<dbReference type="FunFam" id="2.70.40.10:FF:000005">
    <property type="entry name" value="dCTP deaminase, dUMP-forming"/>
    <property type="match status" value="1"/>
</dbReference>
<dbReference type="GO" id="GO:0015949">
    <property type="term" value="P:nucleobase-containing small molecule interconversion"/>
    <property type="evidence" value="ECO:0007669"/>
    <property type="project" value="TreeGrafter"/>
</dbReference>
<dbReference type="RefSeq" id="WP_146856870.1">
    <property type="nucleotide sequence ID" value="NZ_BAAAHR010000004.1"/>
</dbReference>
<evidence type="ECO:0000256" key="1">
    <source>
        <dbReference type="ARBA" id="ARBA00022741"/>
    </source>
</evidence>
<feature type="binding site" evidence="4">
    <location>
        <position position="148"/>
    </location>
    <ligand>
        <name>dCTP</name>
        <dbReference type="ChEBI" id="CHEBI:61481"/>
    </ligand>
</feature>
<keyword evidence="3 4" id="KW-0546">Nucleotide metabolism</keyword>
<dbReference type="UniPathway" id="UPA00610">
    <property type="reaction ID" value="UER00667"/>
</dbReference>
<dbReference type="EMBL" id="BJUV01000043">
    <property type="protein sequence ID" value="GEK84549.1"/>
    <property type="molecule type" value="Genomic_DNA"/>
</dbReference>
<evidence type="ECO:0000256" key="4">
    <source>
        <dbReference type="HAMAP-Rule" id="MF_00146"/>
    </source>
</evidence>
<dbReference type="GO" id="GO:0008829">
    <property type="term" value="F:dCTP deaminase activity"/>
    <property type="evidence" value="ECO:0007669"/>
    <property type="project" value="InterPro"/>
</dbReference>
<dbReference type="EC" id="3.5.4.30" evidence="4"/>
<proteinExistence type="inferred from homology"/>
<dbReference type="Proteomes" id="UP000522688">
    <property type="component" value="Unassembled WGS sequence"/>
</dbReference>
<sequence length="193" mass="21371">MLLSDRDIKLELDAGRIGLDPYDPSLIQPSSIDVRLDRLFRLFDNHKYPFIDPAEEQPELTRLVETKADEPFILHPGEFVLGSTYELVSLPDDVAARLEGKSSLGRLGLLTHSTAGFIDPGFSGHVTLELSNVATLPIKLWPGMKIGQLCFFRLSSPADHPYGSSEYGSRYQGQRGPTASRSAQSFVHTDVSR</sequence>
<dbReference type="GO" id="GO:0033973">
    <property type="term" value="F:dCTP deaminase (dUMP-forming) activity"/>
    <property type="evidence" value="ECO:0007669"/>
    <property type="project" value="UniProtKB-UniRule"/>
</dbReference>
<dbReference type="Pfam" id="PF22769">
    <property type="entry name" value="DCD"/>
    <property type="match status" value="1"/>
</dbReference>
<feature type="compositionally biased region" description="Polar residues" evidence="5">
    <location>
        <begin position="171"/>
        <end position="187"/>
    </location>
</feature>
<comment type="similarity">
    <text evidence="4">Belongs to the dCTP deaminase family.</text>
</comment>
<dbReference type="InterPro" id="IPR033704">
    <property type="entry name" value="dUTPase_trimeric"/>
</dbReference>
<feature type="binding site" evidence="4">
    <location>
        <position position="162"/>
    </location>
    <ligand>
        <name>dCTP</name>
        <dbReference type="ChEBI" id="CHEBI:61481"/>
    </ligand>
</feature>
<comment type="subunit">
    <text evidence="4">Homotrimer.</text>
</comment>
<keyword evidence="2 4" id="KW-0378">Hydrolase</keyword>
<dbReference type="PANTHER" id="PTHR42680:SF3">
    <property type="entry name" value="DCTP DEAMINASE"/>
    <property type="match status" value="1"/>
</dbReference>
<evidence type="ECO:0000313" key="7">
    <source>
        <dbReference type="EMBL" id="MBA8814562.1"/>
    </source>
</evidence>
<organism evidence="7 9">
    <name type="scientific">Frigoribacterium faeni</name>
    <dbReference type="NCBI Taxonomy" id="145483"/>
    <lineage>
        <taxon>Bacteria</taxon>
        <taxon>Bacillati</taxon>
        <taxon>Actinomycetota</taxon>
        <taxon>Actinomycetes</taxon>
        <taxon>Micrococcales</taxon>
        <taxon>Microbacteriaceae</taxon>
        <taxon>Frigoribacterium</taxon>
    </lineage>
</organism>
<evidence type="ECO:0000256" key="3">
    <source>
        <dbReference type="ARBA" id="ARBA00023080"/>
    </source>
</evidence>
<gene>
    <name evidence="4 6" type="primary">dcd</name>
    <name evidence="7" type="ORF">FB463_002835</name>
    <name evidence="6" type="ORF">FFA01_28580</name>
</gene>
<keyword evidence="1 4" id="KW-0547">Nucleotide-binding</keyword>
<keyword evidence="8" id="KW-1185">Reference proteome</keyword>
<dbReference type="SUPFAM" id="SSF51283">
    <property type="entry name" value="dUTPase-like"/>
    <property type="match status" value="1"/>
</dbReference>